<organism evidence="1 2">
    <name type="scientific">Massilia glaciei</name>
    <dbReference type="NCBI Taxonomy" id="1524097"/>
    <lineage>
        <taxon>Bacteria</taxon>
        <taxon>Pseudomonadati</taxon>
        <taxon>Pseudomonadota</taxon>
        <taxon>Betaproteobacteria</taxon>
        <taxon>Burkholderiales</taxon>
        <taxon>Oxalobacteraceae</taxon>
        <taxon>Telluria group</taxon>
        <taxon>Massilia</taxon>
    </lineage>
</organism>
<dbReference type="Proteomes" id="UP000241421">
    <property type="component" value="Unassembled WGS sequence"/>
</dbReference>
<keyword evidence="2" id="KW-1185">Reference proteome</keyword>
<accession>A0A2U2HK88</accession>
<dbReference type="AlphaFoldDB" id="A0A2U2HK88"/>
<comment type="caution">
    <text evidence="1">The sequence shown here is derived from an EMBL/GenBank/DDBJ whole genome shotgun (WGS) entry which is preliminary data.</text>
</comment>
<dbReference type="EMBL" id="PXWF02000222">
    <property type="protein sequence ID" value="PWF47931.1"/>
    <property type="molecule type" value="Genomic_DNA"/>
</dbReference>
<proteinExistence type="predicted"/>
<sequence length="76" mass="8335">MEQAKRDFSAGRLTSAMLVRVPMSANAWTVRLSGIKGDSGMLLEVQTLDTRVFTSLDGAVRALEEIGFSFTQLKVQ</sequence>
<gene>
    <name evidence="1" type="ORF">C7C56_013270</name>
</gene>
<protein>
    <recommendedName>
        <fullName evidence="3">Plasmid replication protein RepB</fullName>
    </recommendedName>
</protein>
<evidence type="ECO:0000313" key="2">
    <source>
        <dbReference type="Proteomes" id="UP000241421"/>
    </source>
</evidence>
<name>A0A2U2HK88_9BURK</name>
<evidence type="ECO:0008006" key="3">
    <source>
        <dbReference type="Google" id="ProtNLM"/>
    </source>
</evidence>
<evidence type="ECO:0000313" key="1">
    <source>
        <dbReference type="EMBL" id="PWF47931.1"/>
    </source>
</evidence>
<reference evidence="1 2" key="1">
    <citation type="submission" date="2018-04" db="EMBL/GenBank/DDBJ databases">
        <title>Massilia violaceinigra sp. nov., a novel purple-pigmented bacterium isolated from Tianshan glacier, Xinjiang, China.</title>
        <authorList>
            <person name="Wang H."/>
        </authorList>
    </citation>
    <scope>NUCLEOTIDE SEQUENCE [LARGE SCALE GENOMIC DNA]</scope>
    <source>
        <strain evidence="1 2">B448-2</strain>
    </source>
</reference>